<evidence type="ECO:0000313" key="11">
    <source>
        <dbReference type="EMBL" id="PZT47932.1"/>
    </source>
</evidence>
<keyword evidence="9" id="KW-0460">Magnesium</keyword>
<comment type="caution">
    <text evidence="11">The sequence shown here is derived from an EMBL/GenBank/DDBJ whole genome shotgun (WGS) entry which is preliminary data.</text>
</comment>
<evidence type="ECO:0000256" key="2">
    <source>
        <dbReference type="ARBA" id="ARBA00007599"/>
    </source>
</evidence>
<evidence type="ECO:0000256" key="1">
    <source>
        <dbReference type="ARBA" id="ARBA00004496"/>
    </source>
</evidence>
<dbReference type="NCBIfam" id="TIGR00150">
    <property type="entry name" value="T6A_YjeE"/>
    <property type="match status" value="1"/>
</dbReference>
<sequence length="133" mass="15365">MEIKLSEEELDRLCECIALRENKGVYLIEGKLGSGKTALVKQFVKHLGSDASVTSPTYVLCNHYGNGIYHYDIYHKKVAELMALGILEEFEKEGWHFVEWGGDDLARTLDVVMIPYKRLKIEMEGDFRKYIFK</sequence>
<evidence type="ECO:0000256" key="5">
    <source>
        <dbReference type="ARBA" id="ARBA00022694"/>
    </source>
</evidence>
<comment type="subcellular location">
    <subcellularLocation>
        <location evidence="1">Cytoplasm</location>
    </subcellularLocation>
</comment>
<dbReference type="PANTHER" id="PTHR33540">
    <property type="entry name" value="TRNA THREONYLCARBAMOYLADENOSINE BIOSYNTHESIS PROTEIN TSAE"/>
    <property type="match status" value="1"/>
</dbReference>
<evidence type="ECO:0000313" key="12">
    <source>
        <dbReference type="Proteomes" id="UP000249746"/>
    </source>
</evidence>
<comment type="similarity">
    <text evidence="2">Belongs to the TsaE family.</text>
</comment>
<evidence type="ECO:0000256" key="8">
    <source>
        <dbReference type="ARBA" id="ARBA00022840"/>
    </source>
</evidence>
<keyword evidence="7" id="KW-0547">Nucleotide-binding</keyword>
<dbReference type="EMBL" id="NBIU01000017">
    <property type="protein sequence ID" value="PZT47932.1"/>
    <property type="molecule type" value="Genomic_DNA"/>
</dbReference>
<name>A0A2W6MU55_9HELI</name>
<dbReference type="Gene3D" id="3.40.50.300">
    <property type="entry name" value="P-loop containing nucleotide triphosphate hydrolases"/>
    <property type="match status" value="1"/>
</dbReference>
<evidence type="ECO:0000256" key="9">
    <source>
        <dbReference type="ARBA" id="ARBA00022842"/>
    </source>
</evidence>
<evidence type="ECO:0000256" key="10">
    <source>
        <dbReference type="ARBA" id="ARBA00032441"/>
    </source>
</evidence>
<dbReference type="GO" id="GO:0005524">
    <property type="term" value="F:ATP binding"/>
    <property type="evidence" value="ECO:0007669"/>
    <property type="project" value="UniProtKB-KW"/>
</dbReference>
<evidence type="ECO:0000256" key="3">
    <source>
        <dbReference type="ARBA" id="ARBA00019010"/>
    </source>
</evidence>
<dbReference type="AlphaFoldDB" id="A0A2W6MU55"/>
<organism evidence="11 12">
    <name type="scientific">Helicobacter valdiviensis</name>
    <dbReference type="NCBI Taxonomy" id="1458358"/>
    <lineage>
        <taxon>Bacteria</taxon>
        <taxon>Pseudomonadati</taxon>
        <taxon>Campylobacterota</taxon>
        <taxon>Epsilonproteobacteria</taxon>
        <taxon>Campylobacterales</taxon>
        <taxon>Helicobacteraceae</taxon>
        <taxon>Helicobacter</taxon>
    </lineage>
</organism>
<dbReference type="RefSeq" id="WP_111229972.1">
    <property type="nucleotide sequence ID" value="NZ_NBIU01000017.1"/>
</dbReference>
<keyword evidence="11" id="KW-0808">Transferase</keyword>
<evidence type="ECO:0000256" key="6">
    <source>
        <dbReference type="ARBA" id="ARBA00022723"/>
    </source>
</evidence>
<dbReference type="OrthoDB" id="9815896at2"/>
<keyword evidence="6" id="KW-0479">Metal-binding</keyword>
<dbReference type="SUPFAM" id="SSF52540">
    <property type="entry name" value="P-loop containing nucleoside triphosphate hydrolases"/>
    <property type="match status" value="1"/>
</dbReference>
<gene>
    <name evidence="11" type="ORF">B6S12_06345</name>
</gene>
<dbReference type="Proteomes" id="UP000249746">
    <property type="component" value="Unassembled WGS sequence"/>
</dbReference>
<dbReference type="GO" id="GO:0005737">
    <property type="term" value="C:cytoplasm"/>
    <property type="evidence" value="ECO:0007669"/>
    <property type="project" value="UniProtKB-SubCell"/>
</dbReference>
<dbReference type="GO" id="GO:0046872">
    <property type="term" value="F:metal ion binding"/>
    <property type="evidence" value="ECO:0007669"/>
    <property type="project" value="UniProtKB-KW"/>
</dbReference>
<keyword evidence="4" id="KW-0963">Cytoplasm</keyword>
<keyword evidence="5" id="KW-0819">tRNA processing</keyword>
<evidence type="ECO:0000256" key="7">
    <source>
        <dbReference type="ARBA" id="ARBA00022741"/>
    </source>
</evidence>
<dbReference type="PANTHER" id="PTHR33540:SF2">
    <property type="entry name" value="TRNA THREONYLCARBAMOYLADENOSINE BIOSYNTHESIS PROTEIN TSAE"/>
    <property type="match status" value="1"/>
</dbReference>
<dbReference type="Pfam" id="PF02367">
    <property type="entry name" value="TsaE"/>
    <property type="match status" value="1"/>
</dbReference>
<protein>
    <recommendedName>
        <fullName evidence="3">tRNA threonylcarbamoyladenosine biosynthesis protein TsaE</fullName>
    </recommendedName>
    <alternativeName>
        <fullName evidence="10">t(6)A37 threonylcarbamoyladenosine biosynthesis protein TsaE</fullName>
    </alternativeName>
</protein>
<dbReference type="GO" id="GO:0002949">
    <property type="term" value="P:tRNA threonylcarbamoyladenosine modification"/>
    <property type="evidence" value="ECO:0007669"/>
    <property type="project" value="InterPro"/>
</dbReference>
<keyword evidence="8" id="KW-0067">ATP-binding</keyword>
<dbReference type="InterPro" id="IPR027417">
    <property type="entry name" value="P-loop_NTPase"/>
</dbReference>
<proteinExistence type="inferred from homology"/>
<accession>A0A2W6MU55</accession>
<reference evidence="11 12" key="1">
    <citation type="submission" date="2017-03" db="EMBL/GenBank/DDBJ databases">
        <title>Genomic and clinical evidence uncovers the enterohepatic species Helicobacter valdiviensis as a potential human intestinal pathogen.</title>
        <authorList>
            <person name="Fresia P."/>
            <person name="Jara R."/>
            <person name="Sierra R."/>
            <person name="Ferres I."/>
            <person name="Greif G."/>
            <person name="Iraola G."/>
            <person name="Collado L."/>
        </authorList>
    </citation>
    <scope>NUCLEOTIDE SEQUENCE [LARGE SCALE GENOMIC DNA]</scope>
    <source>
        <strain evidence="11 12">WBE14</strain>
    </source>
</reference>
<dbReference type="GO" id="GO:0016740">
    <property type="term" value="F:transferase activity"/>
    <property type="evidence" value="ECO:0007669"/>
    <property type="project" value="UniProtKB-KW"/>
</dbReference>
<keyword evidence="12" id="KW-1185">Reference proteome</keyword>
<evidence type="ECO:0000256" key="4">
    <source>
        <dbReference type="ARBA" id="ARBA00022490"/>
    </source>
</evidence>
<dbReference type="InterPro" id="IPR003442">
    <property type="entry name" value="T6A_TsaE"/>
</dbReference>